<protein>
    <submittedName>
        <fullName evidence="8">FtsQ-type POTRA domain-containing protein</fullName>
    </submittedName>
</protein>
<dbReference type="PANTHER" id="PTHR37820:SF1">
    <property type="entry name" value="CELL DIVISION PROTEIN FTSQ"/>
    <property type="match status" value="1"/>
</dbReference>
<evidence type="ECO:0000313" key="8">
    <source>
        <dbReference type="EMBL" id="UTI63159.1"/>
    </source>
</evidence>
<keyword evidence="9" id="KW-1185">Reference proteome</keyword>
<sequence length="323" mass="32099">MAARTFPLLRPFAARAPRAGRTPGAHRARLPRPAPKLLAAVALVVVCLFGGWRLVRDSSLVAATDVNVSGVQGVQAGEIRDALTTAAADMTTLHVRVAALRTAVGRFPVVADVKATGHVPHRLDITVVQRTPVAVLRSAGSAIPVAADGTLLRGAGTDGLPTVAVTATPGGTHLTDALARAQVAILAAAPAALRDHVTKTFTAARGLELQLRDGPAVAFGAADRLAAKWAALVAVLADPASAGGTLIDLTVPERPAVAGLEPLPMEATGGAAPGQTAATTSGDAPGAATTTPNAAPATTSTTTTTTPAPASGVATTAQPPAAP</sequence>
<keyword evidence="3" id="KW-0812">Transmembrane</keyword>
<evidence type="ECO:0000256" key="2">
    <source>
        <dbReference type="ARBA" id="ARBA00022618"/>
    </source>
</evidence>
<evidence type="ECO:0000256" key="3">
    <source>
        <dbReference type="ARBA" id="ARBA00022692"/>
    </source>
</evidence>
<dbReference type="EMBL" id="CP098502">
    <property type="protein sequence ID" value="UTI63159.1"/>
    <property type="molecule type" value="Genomic_DNA"/>
</dbReference>
<feature type="region of interest" description="Disordered" evidence="6">
    <location>
        <begin position="263"/>
        <end position="323"/>
    </location>
</feature>
<keyword evidence="1" id="KW-1003">Cell membrane</keyword>
<keyword evidence="4" id="KW-0472">Membrane</keyword>
<accession>A0ABY5DRG0</accession>
<keyword evidence="4" id="KW-1133">Transmembrane helix</keyword>
<dbReference type="InterPro" id="IPR050487">
    <property type="entry name" value="FtsQ_DivIB"/>
</dbReference>
<evidence type="ECO:0000256" key="5">
    <source>
        <dbReference type="ARBA" id="ARBA00023306"/>
    </source>
</evidence>
<dbReference type="PANTHER" id="PTHR37820">
    <property type="entry name" value="CELL DIVISION PROTEIN DIVIB"/>
    <property type="match status" value="1"/>
</dbReference>
<gene>
    <name evidence="8" type="ORF">NBH00_17555</name>
</gene>
<dbReference type="Proteomes" id="UP001056035">
    <property type="component" value="Chromosome"/>
</dbReference>
<proteinExistence type="predicted"/>
<keyword evidence="2" id="KW-0132">Cell division</keyword>
<evidence type="ECO:0000256" key="6">
    <source>
        <dbReference type="SAM" id="MobiDB-lite"/>
    </source>
</evidence>
<evidence type="ECO:0000259" key="7">
    <source>
        <dbReference type="Pfam" id="PF08478"/>
    </source>
</evidence>
<feature type="domain" description="POTRA" evidence="7">
    <location>
        <begin position="65"/>
        <end position="128"/>
    </location>
</feature>
<reference evidence="8 9" key="1">
    <citation type="submission" date="2022-06" db="EMBL/GenBank/DDBJ databases">
        <title>Paraconexibacter antarcticus.</title>
        <authorList>
            <person name="Kim C.S."/>
        </authorList>
    </citation>
    <scope>NUCLEOTIDE SEQUENCE [LARGE SCALE GENOMIC DNA]</scope>
    <source>
        <strain evidence="8 9">02-257</strain>
    </source>
</reference>
<dbReference type="Pfam" id="PF08478">
    <property type="entry name" value="POTRA_1"/>
    <property type="match status" value="1"/>
</dbReference>
<name>A0ABY5DRG0_9ACTN</name>
<organism evidence="8 9">
    <name type="scientific">Paraconexibacter antarcticus</name>
    <dbReference type="NCBI Taxonomy" id="2949664"/>
    <lineage>
        <taxon>Bacteria</taxon>
        <taxon>Bacillati</taxon>
        <taxon>Actinomycetota</taxon>
        <taxon>Thermoleophilia</taxon>
        <taxon>Solirubrobacterales</taxon>
        <taxon>Paraconexibacteraceae</taxon>
        <taxon>Paraconexibacter</taxon>
    </lineage>
</organism>
<dbReference type="InterPro" id="IPR013685">
    <property type="entry name" value="POTRA_FtsQ_type"/>
</dbReference>
<evidence type="ECO:0000256" key="4">
    <source>
        <dbReference type="ARBA" id="ARBA00022989"/>
    </source>
</evidence>
<keyword evidence="5" id="KW-0131">Cell cycle</keyword>
<evidence type="ECO:0000313" key="9">
    <source>
        <dbReference type="Proteomes" id="UP001056035"/>
    </source>
</evidence>
<dbReference type="RefSeq" id="WP_254569892.1">
    <property type="nucleotide sequence ID" value="NZ_CP098502.1"/>
</dbReference>
<feature type="compositionally biased region" description="Low complexity" evidence="6">
    <location>
        <begin position="267"/>
        <end position="317"/>
    </location>
</feature>
<dbReference type="Gene3D" id="3.10.20.310">
    <property type="entry name" value="membrane protein fhac"/>
    <property type="match status" value="1"/>
</dbReference>
<evidence type="ECO:0000256" key="1">
    <source>
        <dbReference type="ARBA" id="ARBA00022475"/>
    </source>
</evidence>